<protein>
    <recommendedName>
        <fullName evidence="4">Phage abortive infection protein</fullName>
    </recommendedName>
</protein>
<dbReference type="AlphaFoldDB" id="A0A7W6M5U9"/>
<dbReference type="Proteomes" id="UP000565745">
    <property type="component" value="Unassembled WGS sequence"/>
</dbReference>
<proteinExistence type="predicted"/>
<accession>A0A7W6M5U9</accession>
<evidence type="ECO:0000256" key="1">
    <source>
        <dbReference type="SAM" id="Phobius"/>
    </source>
</evidence>
<dbReference type="Pfam" id="PF16872">
    <property type="entry name" value="putAbiC"/>
    <property type="match status" value="1"/>
</dbReference>
<dbReference type="InterPro" id="IPR031709">
    <property type="entry name" value="PutAbiC"/>
</dbReference>
<name>A0A7W6M5U9_9RHOB</name>
<comment type="caution">
    <text evidence="2">The sequence shown here is derived from an EMBL/GenBank/DDBJ whole genome shotgun (WGS) entry which is preliminary data.</text>
</comment>
<evidence type="ECO:0000313" key="3">
    <source>
        <dbReference type="Proteomes" id="UP000565745"/>
    </source>
</evidence>
<dbReference type="EMBL" id="JACIFU010000001">
    <property type="protein sequence ID" value="MBB4172934.1"/>
    <property type="molecule type" value="Genomic_DNA"/>
</dbReference>
<keyword evidence="1" id="KW-0812">Transmembrane</keyword>
<gene>
    <name evidence="2" type="ORF">GGR93_000695</name>
</gene>
<evidence type="ECO:0008006" key="4">
    <source>
        <dbReference type="Google" id="ProtNLM"/>
    </source>
</evidence>
<reference evidence="2 3" key="1">
    <citation type="submission" date="2020-08" db="EMBL/GenBank/DDBJ databases">
        <title>Genomic Encyclopedia of Type Strains, Phase IV (KMG-IV): sequencing the most valuable type-strain genomes for metagenomic binning, comparative biology and taxonomic classification.</title>
        <authorList>
            <person name="Goeker M."/>
        </authorList>
    </citation>
    <scope>NUCLEOTIDE SEQUENCE [LARGE SCALE GENOMIC DNA]</scope>
    <source>
        <strain evidence="2 3">DSM 101015</strain>
    </source>
</reference>
<keyword evidence="3" id="KW-1185">Reference proteome</keyword>
<feature type="transmembrane region" description="Helical" evidence="1">
    <location>
        <begin position="30"/>
        <end position="50"/>
    </location>
</feature>
<sequence>MNKKGSSGAFPTRTGGAQGGVISPAPNRPWLVVLIALLGFVFGMFIIHAFHIPYTSEELVTGTFLQKLLVSRPNEIGDTLAGIFGTLAFLAAALAVVMQSFELRAQRQVLEATQDELAQSRLAYEKTNSHLEQQRFESLFFELLNTHNSIVNSIDLRNSDTGNVVSSGRDCFKSFSKDLEKTTEEKFYTDTRLDKTDERYLDLYGKHHSDLGHYFRFIYNAMRVILENKFSEQSHRRLFRALFSDDELLLIFYNARSPHGRKMIGFIEVFEIFNNLPKDRLIYEEHRTFFSDKCFGEAT</sequence>
<dbReference type="OrthoDB" id="6678638at2"/>
<evidence type="ECO:0000313" key="2">
    <source>
        <dbReference type="EMBL" id="MBB4172934.1"/>
    </source>
</evidence>
<feature type="transmembrane region" description="Helical" evidence="1">
    <location>
        <begin position="79"/>
        <end position="98"/>
    </location>
</feature>
<keyword evidence="1" id="KW-1133">Transmembrane helix</keyword>
<keyword evidence="1" id="KW-0472">Membrane</keyword>
<organism evidence="2 3">
    <name type="scientific">Sulfitobacter noctilucicola</name>
    <dbReference type="NCBI Taxonomy" id="1342301"/>
    <lineage>
        <taxon>Bacteria</taxon>
        <taxon>Pseudomonadati</taxon>
        <taxon>Pseudomonadota</taxon>
        <taxon>Alphaproteobacteria</taxon>
        <taxon>Rhodobacterales</taxon>
        <taxon>Roseobacteraceae</taxon>
        <taxon>Sulfitobacter</taxon>
    </lineage>
</organism>
<dbReference type="RefSeq" id="WP_152540561.1">
    <property type="nucleotide sequence ID" value="NZ_JACIFU010000001.1"/>
</dbReference>